<reference evidence="14 15" key="1">
    <citation type="journal article" date="2016" name="Nat. Commun.">
        <title>Thousands of microbial genomes shed light on interconnected biogeochemical processes in an aquifer system.</title>
        <authorList>
            <person name="Anantharaman K."/>
            <person name="Brown C.T."/>
            <person name="Hug L.A."/>
            <person name="Sharon I."/>
            <person name="Castelle C.J."/>
            <person name="Probst A.J."/>
            <person name="Thomas B.C."/>
            <person name="Singh A."/>
            <person name="Wilkins M.J."/>
            <person name="Karaoz U."/>
            <person name="Brodie E.L."/>
            <person name="Williams K.H."/>
            <person name="Hubbard S.S."/>
            <person name="Banfield J.F."/>
        </authorList>
    </citation>
    <scope>NUCLEOTIDE SEQUENCE [LARGE SCALE GENOMIC DNA]</scope>
</reference>
<dbReference type="PANTHER" id="PTHR11088">
    <property type="entry name" value="TRNA DIMETHYLALLYLTRANSFERASE"/>
    <property type="match status" value="1"/>
</dbReference>
<dbReference type="GO" id="GO:0006400">
    <property type="term" value="P:tRNA modification"/>
    <property type="evidence" value="ECO:0007669"/>
    <property type="project" value="TreeGrafter"/>
</dbReference>
<comment type="catalytic activity">
    <reaction evidence="9 10 11">
        <text>adenosine(37) in tRNA + dimethylallyl diphosphate = N(6)-dimethylallyladenosine(37) in tRNA + diphosphate</text>
        <dbReference type="Rhea" id="RHEA:26482"/>
        <dbReference type="Rhea" id="RHEA-COMP:10162"/>
        <dbReference type="Rhea" id="RHEA-COMP:10375"/>
        <dbReference type="ChEBI" id="CHEBI:33019"/>
        <dbReference type="ChEBI" id="CHEBI:57623"/>
        <dbReference type="ChEBI" id="CHEBI:74411"/>
        <dbReference type="ChEBI" id="CHEBI:74415"/>
        <dbReference type="EC" id="2.5.1.75"/>
    </reaction>
</comment>
<evidence type="ECO:0000256" key="2">
    <source>
        <dbReference type="ARBA" id="ARBA00003213"/>
    </source>
</evidence>
<feature type="binding site" evidence="10">
    <location>
        <begin position="17"/>
        <end position="22"/>
    </location>
    <ligand>
        <name>substrate</name>
    </ligand>
</feature>
<dbReference type="NCBIfam" id="TIGR00174">
    <property type="entry name" value="miaA"/>
    <property type="match status" value="1"/>
</dbReference>
<evidence type="ECO:0000256" key="12">
    <source>
        <dbReference type="RuleBase" id="RU003784"/>
    </source>
</evidence>
<evidence type="ECO:0000256" key="11">
    <source>
        <dbReference type="RuleBase" id="RU003783"/>
    </source>
</evidence>
<evidence type="ECO:0000256" key="1">
    <source>
        <dbReference type="ARBA" id="ARBA00001946"/>
    </source>
</evidence>
<name>A0A1G2MI83_9BACT</name>
<keyword evidence="6 10" id="KW-0547">Nucleotide-binding</keyword>
<dbReference type="EMBL" id="MHRJ01000002">
    <property type="protein sequence ID" value="OHA23606.1"/>
    <property type="molecule type" value="Genomic_DNA"/>
</dbReference>
<dbReference type="InterPro" id="IPR039657">
    <property type="entry name" value="Dimethylallyltransferase"/>
</dbReference>
<accession>A0A1G2MI83</accession>
<sequence length="303" mass="34766">MRRADILQKLVAIVGPTAVGKSALAVKLARTFHGEVISADSRQIYRGLDIGTGKITEKEMRGIPHHMLDIANSKKRFSASEYQALARKKIGEVFGRGKLPIIVGGTGLYIQAVVNDAVFPKVLPNRNLRTQLEKKTKEQLFFILKKIDARRAKTIDAQNPRRLVRAIEIATALGKVPPYQNVPRKDIDALFVGLTLPHDELKKRIAARLAVRMNEGMVKEAEKLHGNGLSWKRMEELGLEYRYTSRYLRGLISKKEMLEKLQSEIWHYAKRQMTWFKRNRRILWFKPNEKQKIGKTVRKFIST</sequence>
<feature type="binding site" evidence="10">
    <location>
        <begin position="15"/>
        <end position="22"/>
    </location>
    <ligand>
        <name>ATP</name>
        <dbReference type="ChEBI" id="CHEBI:30616"/>
    </ligand>
</feature>
<comment type="caution">
    <text evidence="10">Lacks conserved residue(s) required for the propagation of feature annotation.</text>
</comment>
<keyword evidence="5 10" id="KW-0819">tRNA processing</keyword>
<dbReference type="AlphaFoldDB" id="A0A1G2MI83"/>
<dbReference type="Pfam" id="PF01715">
    <property type="entry name" value="IPPT"/>
    <property type="match status" value="1"/>
</dbReference>
<dbReference type="Proteomes" id="UP000176493">
    <property type="component" value="Unassembled WGS sequence"/>
</dbReference>
<evidence type="ECO:0000313" key="15">
    <source>
        <dbReference type="Proteomes" id="UP000176493"/>
    </source>
</evidence>
<evidence type="ECO:0000256" key="7">
    <source>
        <dbReference type="ARBA" id="ARBA00022840"/>
    </source>
</evidence>
<comment type="similarity">
    <text evidence="3 10 13">Belongs to the IPP transferase family.</text>
</comment>
<comment type="subunit">
    <text evidence="10">Monomer.</text>
</comment>
<feature type="site" description="Interaction with substrate tRNA" evidence="10">
    <location>
        <position position="106"/>
    </location>
</feature>
<evidence type="ECO:0000256" key="3">
    <source>
        <dbReference type="ARBA" id="ARBA00005842"/>
    </source>
</evidence>
<dbReference type="GO" id="GO:0005524">
    <property type="term" value="F:ATP binding"/>
    <property type="evidence" value="ECO:0007669"/>
    <property type="project" value="UniProtKB-UniRule"/>
</dbReference>
<dbReference type="GO" id="GO:0052381">
    <property type="term" value="F:tRNA dimethylallyltransferase activity"/>
    <property type="evidence" value="ECO:0007669"/>
    <property type="project" value="UniProtKB-UniRule"/>
</dbReference>
<evidence type="ECO:0000256" key="13">
    <source>
        <dbReference type="RuleBase" id="RU003785"/>
    </source>
</evidence>
<feature type="site" description="Interaction with substrate tRNA" evidence="10">
    <location>
        <position position="129"/>
    </location>
</feature>
<dbReference type="HAMAP" id="MF_00185">
    <property type="entry name" value="IPP_trans"/>
    <property type="match status" value="1"/>
</dbReference>
<evidence type="ECO:0000313" key="14">
    <source>
        <dbReference type="EMBL" id="OHA23606.1"/>
    </source>
</evidence>
<comment type="caution">
    <text evidence="14">The sequence shown here is derived from an EMBL/GenBank/DDBJ whole genome shotgun (WGS) entry which is preliminary data.</text>
</comment>
<dbReference type="InterPro" id="IPR018022">
    <property type="entry name" value="IPT"/>
</dbReference>
<keyword evidence="8 10" id="KW-0460">Magnesium</keyword>
<evidence type="ECO:0000256" key="9">
    <source>
        <dbReference type="ARBA" id="ARBA00049563"/>
    </source>
</evidence>
<evidence type="ECO:0000256" key="10">
    <source>
        <dbReference type="HAMAP-Rule" id="MF_00185"/>
    </source>
</evidence>
<proteinExistence type="inferred from homology"/>
<evidence type="ECO:0000256" key="4">
    <source>
        <dbReference type="ARBA" id="ARBA00022679"/>
    </source>
</evidence>
<gene>
    <name evidence="10" type="primary">miaA</name>
    <name evidence="14" type="ORF">A2W52_02775</name>
</gene>
<dbReference type="EC" id="2.5.1.75" evidence="10"/>
<comment type="function">
    <text evidence="2 10 12">Catalyzes the transfer of a dimethylallyl group onto the adenine at position 37 in tRNAs that read codons beginning with uridine, leading to the formation of N6-(dimethylallyl)adenosine (i(6)A).</text>
</comment>
<dbReference type="Gene3D" id="3.40.50.300">
    <property type="entry name" value="P-loop containing nucleotide triphosphate hydrolases"/>
    <property type="match status" value="1"/>
</dbReference>
<dbReference type="Gene3D" id="1.10.20.140">
    <property type="match status" value="1"/>
</dbReference>
<feature type="region of interest" description="Interaction with substrate tRNA" evidence="10">
    <location>
        <begin position="40"/>
        <end position="43"/>
    </location>
</feature>
<keyword evidence="7 10" id="KW-0067">ATP-binding</keyword>
<keyword evidence="4 10" id="KW-0808">Transferase</keyword>
<evidence type="ECO:0000256" key="6">
    <source>
        <dbReference type="ARBA" id="ARBA00022741"/>
    </source>
</evidence>
<organism evidence="14 15">
    <name type="scientific">Candidatus Taylorbacteria bacterium RIFCSPHIGHO2_02_49_25</name>
    <dbReference type="NCBI Taxonomy" id="1802305"/>
    <lineage>
        <taxon>Bacteria</taxon>
        <taxon>Candidatus Tayloriibacteriota</taxon>
    </lineage>
</organism>
<dbReference type="SUPFAM" id="SSF52540">
    <property type="entry name" value="P-loop containing nucleoside triphosphate hydrolases"/>
    <property type="match status" value="1"/>
</dbReference>
<protein>
    <recommendedName>
        <fullName evidence="10">tRNA dimethylallyltransferase</fullName>
        <ecNumber evidence="10">2.5.1.75</ecNumber>
    </recommendedName>
    <alternativeName>
        <fullName evidence="10">Dimethylallyl diphosphate:tRNA dimethylallyltransferase</fullName>
        <shortName evidence="10">DMAPP:tRNA dimethylallyltransferase</shortName>
        <shortName evidence="10">DMATase</shortName>
    </alternativeName>
    <alternativeName>
        <fullName evidence="10">Isopentenyl-diphosphate:tRNA isopentenyltransferase</fullName>
        <shortName evidence="10">IPP transferase</shortName>
        <shortName evidence="10">IPPT</shortName>
        <shortName evidence="10">IPTase</shortName>
    </alternativeName>
</protein>
<dbReference type="PANTHER" id="PTHR11088:SF60">
    <property type="entry name" value="TRNA DIMETHYLALLYLTRANSFERASE"/>
    <property type="match status" value="1"/>
</dbReference>
<evidence type="ECO:0000256" key="8">
    <source>
        <dbReference type="ARBA" id="ARBA00022842"/>
    </source>
</evidence>
<comment type="cofactor">
    <cofactor evidence="1 10">
        <name>Mg(2+)</name>
        <dbReference type="ChEBI" id="CHEBI:18420"/>
    </cofactor>
</comment>
<dbReference type="InterPro" id="IPR027417">
    <property type="entry name" value="P-loop_NTPase"/>
</dbReference>
<evidence type="ECO:0000256" key="5">
    <source>
        <dbReference type="ARBA" id="ARBA00022694"/>
    </source>
</evidence>